<keyword evidence="3" id="KW-1185">Reference proteome</keyword>
<reference evidence="2 3" key="1">
    <citation type="submission" date="2019-02" db="EMBL/GenBank/DDBJ databases">
        <title>Deep-cultivation of Planctomycetes and their phenomic and genomic characterization uncovers novel biology.</title>
        <authorList>
            <person name="Wiegand S."/>
            <person name="Jogler M."/>
            <person name="Boedeker C."/>
            <person name="Pinto D."/>
            <person name="Vollmers J."/>
            <person name="Rivas-Marin E."/>
            <person name="Kohn T."/>
            <person name="Peeters S.H."/>
            <person name="Heuer A."/>
            <person name="Rast P."/>
            <person name="Oberbeckmann S."/>
            <person name="Bunk B."/>
            <person name="Jeske O."/>
            <person name="Meyerdierks A."/>
            <person name="Storesund J.E."/>
            <person name="Kallscheuer N."/>
            <person name="Luecker S."/>
            <person name="Lage O.M."/>
            <person name="Pohl T."/>
            <person name="Merkel B.J."/>
            <person name="Hornburger P."/>
            <person name="Mueller R.-W."/>
            <person name="Bruemmer F."/>
            <person name="Labrenz M."/>
            <person name="Spormann A.M."/>
            <person name="Op den Camp H."/>
            <person name="Overmann J."/>
            <person name="Amann R."/>
            <person name="Jetten M.S.M."/>
            <person name="Mascher T."/>
            <person name="Medema M.H."/>
            <person name="Devos D.P."/>
            <person name="Kaster A.-K."/>
            <person name="Ovreas L."/>
            <person name="Rohde M."/>
            <person name="Galperin M.Y."/>
            <person name="Jogler C."/>
        </authorList>
    </citation>
    <scope>NUCLEOTIDE SEQUENCE [LARGE SCALE GENOMIC DNA]</scope>
    <source>
        <strain evidence="2 3">TBK1r</strain>
    </source>
</reference>
<name>A0ABX5XXK9_9BACT</name>
<dbReference type="RefSeq" id="WP_145218142.1">
    <property type="nucleotide sequence ID" value="NZ_CP036432.1"/>
</dbReference>
<protein>
    <submittedName>
        <fullName evidence="2">Uncharacterized protein</fullName>
    </submittedName>
</protein>
<feature type="compositionally biased region" description="Low complexity" evidence="1">
    <location>
        <begin position="172"/>
        <end position="182"/>
    </location>
</feature>
<gene>
    <name evidence="2" type="ORF">TBK1r_57830</name>
</gene>
<feature type="region of interest" description="Disordered" evidence="1">
    <location>
        <begin position="100"/>
        <end position="120"/>
    </location>
</feature>
<dbReference type="Proteomes" id="UP000318081">
    <property type="component" value="Chromosome"/>
</dbReference>
<proteinExistence type="predicted"/>
<organism evidence="2 3">
    <name type="scientific">Stieleria magnilauensis</name>
    <dbReference type="NCBI Taxonomy" id="2527963"/>
    <lineage>
        <taxon>Bacteria</taxon>
        <taxon>Pseudomonadati</taxon>
        <taxon>Planctomycetota</taxon>
        <taxon>Planctomycetia</taxon>
        <taxon>Pirellulales</taxon>
        <taxon>Pirellulaceae</taxon>
        <taxon>Stieleria</taxon>
    </lineage>
</organism>
<feature type="region of interest" description="Disordered" evidence="1">
    <location>
        <begin position="159"/>
        <end position="211"/>
    </location>
</feature>
<evidence type="ECO:0000313" key="2">
    <source>
        <dbReference type="EMBL" id="QDV86763.1"/>
    </source>
</evidence>
<sequence>MITLLARPALLFFASGGFLLHLGLLAGPLAAEPPQRILPLPDVPLPVDSQPQDNPAAREALSRALQGDRDAAPLLPDDLQDLLRSTGSVLDGSSLDPKFAAPEMPTIAPPRSLPGTESVRRRRRAAEMLLKSARLLDKIEPKSENQTYLVNQMHQEAVRLLQDPADPHRPLQPQSDHQPQSHQRAHTSGGLPGDPSPTSHDRLRPPPRLTP</sequence>
<accession>A0ABX5XXK9</accession>
<evidence type="ECO:0000256" key="1">
    <source>
        <dbReference type="SAM" id="MobiDB-lite"/>
    </source>
</evidence>
<dbReference type="EMBL" id="CP036432">
    <property type="protein sequence ID" value="QDV86763.1"/>
    <property type="molecule type" value="Genomic_DNA"/>
</dbReference>
<evidence type="ECO:0000313" key="3">
    <source>
        <dbReference type="Proteomes" id="UP000318081"/>
    </source>
</evidence>